<dbReference type="EMBL" id="JACHDN010000001">
    <property type="protein sequence ID" value="MBB5474768.1"/>
    <property type="molecule type" value="Genomic_DNA"/>
</dbReference>
<dbReference type="GO" id="GO:0032259">
    <property type="term" value="P:methylation"/>
    <property type="evidence" value="ECO:0007669"/>
    <property type="project" value="UniProtKB-KW"/>
</dbReference>
<evidence type="ECO:0000259" key="5">
    <source>
        <dbReference type="Pfam" id="PF01555"/>
    </source>
</evidence>
<reference evidence="7 9" key="2">
    <citation type="submission" date="2020-08" db="EMBL/GenBank/DDBJ databases">
        <title>Sequencing the genomes of 1000 actinobacteria strains.</title>
        <authorList>
            <person name="Klenk H.-P."/>
        </authorList>
    </citation>
    <scope>NUCLEOTIDE SEQUENCE [LARGE SCALE GENOMIC DNA]</scope>
    <source>
        <strain evidence="7 9">DSM 9581</strain>
    </source>
</reference>
<evidence type="ECO:0000256" key="1">
    <source>
        <dbReference type="ARBA" id="ARBA00006594"/>
    </source>
</evidence>
<keyword evidence="4" id="KW-0949">S-adenosyl-L-methionine</keyword>
<dbReference type="Proteomes" id="UP000564629">
    <property type="component" value="Unassembled WGS sequence"/>
</dbReference>
<reference evidence="6 8" key="1">
    <citation type="submission" date="2019-07" db="EMBL/GenBank/DDBJ databases">
        <title>Whole genome shotgun sequence of Cellulomonas hominis NBRC 16055.</title>
        <authorList>
            <person name="Hosoyama A."/>
            <person name="Uohara A."/>
            <person name="Ohji S."/>
            <person name="Ichikawa N."/>
        </authorList>
    </citation>
    <scope>NUCLEOTIDE SEQUENCE [LARGE SCALE GENOMIC DNA]</scope>
    <source>
        <strain evidence="6 8">NBRC 16055</strain>
    </source>
</reference>
<dbReference type="PRINTS" id="PR00506">
    <property type="entry name" value="D21N6MTFRASE"/>
</dbReference>
<dbReference type="Gene3D" id="3.40.50.150">
    <property type="entry name" value="Vaccinia Virus protein VP39"/>
    <property type="match status" value="1"/>
</dbReference>
<evidence type="ECO:0000313" key="7">
    <source>
        <dbReference type="EMBL" id="MBB5474768.1"/>
    </source>
</evidence>
<dbReference type="OrthoDB" id="9773060at2"/>
<dbReference type="GO" id="GO:0008170">
    <property type="term" value="F:N-methyltransferase activity"/>
    <property type="evidence" value="ECO:0007669"/>
    <property type="project" value="InterPro"/>
</dbReference>
<dbReference type="InterPro" id="IPR002052">
    <property type="entry name" value="DNA_methylase_N6_adenine_CS"/>
</dbReference>
<accession>A0A511FET0</accession>
<sequence>MLHPTTSVRDEVRLTWAGRDQAVTWADGRLQWGASAPVTLTQVGQFGAGTPTGRVVHGIGHDVLAHVAAAEPATARLVYMDPPYNTGRTFNAYRDREPRALWLSMMRRTLAASRALLRPDGSVWIHLDDREVGRVRLLADEEYGEDNFVADIVWERKNKPSFTHAQIAQVTDHILVYAADRSRLPRFDTGERIEPRRVPLHNPGNTVAVLTFPAGAVELGVDGVIAAGDMSTPNIDTELLDDVIVSGGRNAGPFRMRGPFRWNQARLDKEIAAGTQLRCARLPLRPNAITGSGTRSWTTMFTRATGLATNESARTHSRALFGTDSFDTPKPEELLARIITTATSPGDLVVDPFAGSGTTAAVAHKLGRSWLTVEASQDVVDRYVVPRLRAVIAGQDPRGASLEVLDEASSSLPPGMSVRQSRLAAQWVAQLARDGSFAGLDAAAVAGVVQRMREASSATRTRLRFDGGGAFTTWEAA</sequence>
<evidence type="ECO:0000313" key="9">
    <source>
        <dbReference type="Proteomes" id="UP000564629"/>
    </source>
</evidence>
<dbReference type="Proteomes" id="UP000321723">
    <property type="component" value="Unassembled WGS sequence"/>
</dbReference>
<gene>
    <name evidence="6" type="ORF">CHO01_28810</name>
    <name evidence="7" type="ORF">HNR08_003504</name>
</gene>
<evidence type="ECO:0000313" key="8">
    <source>
        <dbReference type="Proteomes" id="UP000321723"/>
    </source>
</evidence>
<comment type="similarity">
    <text evidence="1">Belongs to the N(4)/N(6)-methyltransferase family.</text>
</comment>
<keyword evidence="3" id="KW-0808">Transferase</keyword>
<dbReference type="SUPFAM" id="SSF53335">
    <property type="entry name" value="S-adenosyl-L-methionine-dependent methyltransferases"/>
    <property type="match status" value="1"/>
</dbReference>
<evidence type="ECO:0000256" key="2">
    <source>
        <dbReference type="ARBA" id="ARBA00022603"/>
    </source>
</evidence>
<evidence type="ECO:0000256" key="4">
    <source>
        <dbReference type="ARBA" id="ARBA00022691"/>
    </source>
</evidence>
<organism evidence="6 8">
    <name type="scientific">Cellulomonas hominis</name>
    <dbReference type="NCBI Taxonomy" id="156981"/>
    <lineage>
        <taxon>Bacteria</taxon>
        <taxon>Bacillati</taxon>
        <taxon>Actinomycetota</taxon>
        <taxon>Actinomycetes</taxon>
        <taxon>Micrococcales</taxon>
        <taxon>Cellulomonadaceae</taxon>
        <taxon>Cellulomonas</taxon>
    </lineage>
</organism>
<dbReference type="GO" id="GO:0003677">
    <property type="term" value="F:DNA binding"/>
    <property type="evidence" value="ECO:0007669"/>
    <property type="project" value="InterPro"/>
</dbReference>
<dbReference type="InterPro" id="IPR002295">
    <property type="entry name" value="N4/N6-MTase_EcoPI_Mod-like"/>
</dbReference>
<feature type="domain" description="DNA methylase N-4/N-6" evidence="5">
    <location>
        <begin position="76"/>
        <end position="381"/>
    </location>
</feature>
<comment type="caution">
    <text evidence="6">The sequence shown here is derived from an EMBL/GenBank/DDBJ whole genome shotgun (WGS) entry which is preliminary data.</text>
</comment>
<proteinExistence type="inferred from homology"/>
<dbReference type="InterPro" id="IPR029063">
    <property type="entry name" value="SAM-dependent_MTases_sf"/>
</dbReference>
<dbReference type="PROSITE" id="PS00092">
    <property type="entry name" value="N6_MTASE"/>
    <property type="match status" value="1"/>
</dbReference>
<evidence type="ECO:0000256" key="3">
    <source>
        <dbReference type="ARBA" id="ARBA00022679"/>
    </source>
</evidence>
<name>A0A511FET0_9CELL</name>
<dbReference type="InterPro" id="IPR002941">
    <property type="entry name" value="DNA_methylase_N4/N6"/>
</dbReference>
<dbReference type="Pfam" id="PF01555">
    <property type="entry name" value="N6_N4_Mtase"/>
    <property type="match status" value="1"/>
</dbReference>
<dbReference type="AlphaFoldDB" id="A0A511FET0"/>
<keyword evidence="2 7" id="KW-0489">Methyltransferase</keyword>
<dbReference type="RefSeq" id="WP_146839160.1">
    <property type="nucleotide sequence ID" value="NZ_BJVQ01000048.1"/>
</dbReference>
<evidence type="ECO:0000313" key="6">
    <source>
        <dbReference type="EMBL" id="GEL47765.1"/>
    </source>
</evidence>
<dbReference type="EMBL" id="BJVQ01000048">
    <property type="protein sequence ID" value="GEL47765.1"/>
    <property type="molecule type" value="Genomic_DNA"/>
</dbReference>
<keyword evidence="8" id="KW-1185">Reference proteome</keyword>
<protein>
    <submittedName>
        <fullName evidence="7">16S rRNA G966 N2-methylase RsmD</fullName>
    </submittedName>
</protein>